<proteinExistence type="predicted"/>
<comment type="caution">
    <text evidence="2">The sequence shown here is derived from an EMBL/GenBank/DDBJ whole genome shotgun (WGS) entry which is preliminary data.</text>
</comment>
<feature type="transmembrane region" description="Helical" evidence="1">
    <location>
        <begin position="34"/>
        <end position="54"/>
    </location>
</feature>
<name>A0A3S3BMP3_9NOCA</name>
<keyword evidence="3" id="KW-1185">Reference proteome</keyword>
<keyword evidence="1" id="KW-1133">Transmembrane helix</keyword>
<reference evidence="2 3" key="1">
    <citation type="submission" date="2018-11" db="EMBL/GenBank/DDBJ databases">
        <title>Rhodococcus spongicola sp. nov. and Rhodococcus xishaensis sp. nov. from marine sponges.</title>
        <authorList>
            <person name="Li L."/>
            <person name="Lin H.W."/>
        </authorList>
    </citation>
    <scope>NUCLEOTIDE SEQUENCE [LARGE SCALE GENOMIC DNA]</scope>
    <source>
        <strain evidence="2 3">LHW50502</strain>
    </source>
</reference>
<evidence type="ECO:0000256" key="1">
    <source>
        <dbReference type="SAM" id="Phobius"/>
    </source>
</evidence>
<evidence type="ECO:0000313" key="2">
    <source>
        <dbReference type="EMBL" id="RVW04880.1"/>
    </source>
</evidence>
<accession>A0A3S3BMP3</accession>
<dbReference type="AlphaFoldDB" id="A0A3S3BMP3"/>
<evidence type="ECO:0000313" key="3">
    <source>
        <dbReference type="Proteomes" id="UP000284333"/>
    </source>
</evidence>
<protein>
    <submittedName>
        <fullName evidence="2">Uncharacterized protein</fullName>
    </submittedName>
</protein>
<organism evidence="2 3">
    <name type="scientific">Rhodococcus spongiicola</name>
    <dbReference type="NCBI Taxonomy" id="2487352"/>
    <lineage>
        <taxon>Bacteria</taxon>
        <taxon>Bacillati</taxon>
        <taxon>Actinomycetota</taxon>
        <taxon>Actinomycetes</taxon>
        <taxon>Mycobacteriales</taxon>
        <taxon>Nocardiaceae</taxon>
        <taxon>Rhodococcus</taxon>
    </lineage>
</organism>
<keyword evidence="1" id="KW-0812">Transmembrane</keyword>
<dbReference type="Proteomes" id="UP000284333">
    <property type="component" value="Unassembled WGS sequence"/>
</dbReference>
<keyword evidence="1" id="KW-0472">Membrane</keyword>
<dbReference type="RefSeq" id="WP_127946605.1">
    <property type="nucleotide sequence ID" value="NZ_RKLN01000002.1"/>
</dbReference>
<sequence>MTEQPGKGEETDGGLPTIRQDGIVAYLKSWKVPLLGLLAFGGVVAAIIGVTSYWTSGSEERDAISHCESAVKNRLRSPSTAVFPDTSAHEGGEYVYNDIPARYREMENVTTWVVTGPVDAQNGFGATIRNKFNCRAIFSDGMFAGTEIGYIE</sequence>
<gene>
    <name evidence="2" type="ORF">EF834_07805</name>
</gene>
<dbReference type="OrthoDB" id="4731917at2"/>
<dbReference type="EMBL" id="RKLN01000002">
    <property type="protein sequence ID" value="RVW04880.1"/>
    <property type="molecule type" value="Genomic_DNA"/>
</dbReference>